<evidence type="ECO:0000256" key="1">
    <source>
        <dbReference type="SAM" id="MobiDB-lite"/>
    </source>
</evidence>
<dbReference type="Gene3D" id="3.90.50.10">
    <property type="entry name" value="Photosynthetic Reaction Center, subunit H, domain 2"/>
    <property type="match status" value="1"/>
</dbReference>
<dbReference type="GO" id="GO:0019684">
    <property type="term" value="P:photosynthesis, light reaction"/>
    <property type="evidence" value="ECO:0007669"/>
    <property type="project" value="InterPro"/>
</dbReference>
<evidence type="ECO:0000313" key="3">
    <source>
        <dbReference type="EMBL" id="KAA5545817.1"/>
    </source>
</evidence>
<dbReference type="PANTHER" id="PTHR38463">
    <property type="entry name" value="STRESS RESPONSE PROTEIN YSNF"/>
    <property type="match status" value="1"/>
</dbReference>
<dbReference type="InterPro" id="IPR052967">
    <property type="entry name" value="Stress_Response_Assoc"/>
</dbReference>
<evidence type="ECO:0000313" key="4">
    <source>
        <dbReference type="Proteomes" id="UP000323426"/>
    </source>
</evidence>
<dbReference type="AlphaFoldDB" id="A0A5M6DE48"/>
<dbReference type="Proteomes" id="UP000323426">
    <property type="component" value="Unassembled WGS sequence"/>
</dbReference>
<proteinExistence type="predicted"/>
<organism evidence="3 4">
    <name type="scientific">Adhaeribacter rhizoryzae</name>
    <dbReference type="NCBI Taxonomy" id="2607907"/>
    <lineage>
        <taxon>Bacteria</taxon>
        <taxon>Pseudomonadati</taxon>
        <taxon>Bacteroidota</taxon>
        <taxon>Cytophagia</taxon>
        <taxon>Cytophagales</taxon>
        <taxon>Hymenobacteraceae</taxon>
        <taxon>Adhaeribacter</taxon>
    </lineage>
</organism>
<reference evidence="3 4" key="1">
    <citation type="submission" date="2019-09" db="EMBL/GenBank/DDBJ databases">
        <title>Genome sequence and assembly of Adhaeribacter sp.</title>
        <authorList>
            <person name="Chhetri G."/>
        </authorList>
    </citation>
    <scope>NUCLEOTIDE SEQUENCE [LARGE SCALE GENOMIC DNA]</scope>
    <source>
        <strain evidence="3 4">DK36</strain>
    </source>
</reference>
<feature type="region of interest" description="Disordered" evidence="1">
    <location>
        <begin position="263"/>
        <end position="295"/>
    </location>
</feature>
<keyword evidence="4" id="KW-1185">Reference proteome</keyword>
<dbReference type="InterPro" id="IPR019060">
    <property type="entry name" value="DUF2382"/>
</dbReference>
<accession>A0A5M6DE48</accession>
<comment type="caution">
    <text evidence="3">The sequence shown here is derived from an EMBL/GenBank/DDBJ whole genome shotgun (WGS) entry which is preliminary data.</text>
</comment>
<dbReference type="Pfam" id="PF09557">
    <property type="entry name" value="DUF2382"/>
    <property type="match status" value="1"/>
</dbReference>
<evidence type="ECO:0000259" key="2">
    <source>
        <dbReference type="Pfam" id="PF09557"/>
    </source>
</evidence>
<dbReference type="InterPro" id="IPR014747">
    <property type="entry name" value="Bac_photo_RC_H_C"/>
</dbReference>
<dbReference type="GO" id="GO:0030077">
    <property type="term" value="C:plasma membrane light-harvesting complex"/>
    <property type="evidence" value="ECO:0007669"/>
    <property type="project" value="InterPro"/>
</dbReference>
<gene>
    <name evidence="3" type="ORF">F0145_12720</name>
</gene>
<name>A0A5M6DE48_9BACT</name>
<dbReference type="PANTHER" id="PTHR38463:SF1">
    <property type="entry name" value="STRESS RESPONSE PROTEIN YSNF"/>
    <property type="match status" value="1"/>
</dbReference>
<protein>
    <submittedName>
        <fullName evidence="3">DUF2382 domain-containing protein</fullName>
    </submittedName>
</protein>
<feature type="compositionally biased region" description="Basic and acidic residues" evidence="1">
    <location>
        <begin position="109"/>
        <end position="120"/>
    </location>
</feature>
<feature type="domain" description="DUF2382" evidence="2">
    <location>
        <begin position="153"/>
        <end position="262"/>
    </location>
</feature>
<feature type="region of interest" description="Disordered" evidence="1">
    <location>
        <begin position="109"/>
        <end position="139"/>
    </location>
</feature>
<sequence>MVVDLENSVLDLEPRNVLVPIGLAQLNEDDDDVILPNVTAEQLRALPVYEKNRIGRDTETSIRPIFGGLGAAAGATGAAISGAAHQAGDTLTGDTNTRDDFYEHNHFNDRGLNRNRRDLTDDYTDANTTRDLTDTDYTDANTTRDLTDNTSIPIIEEDVEIGKREVETGGARISSRIVEEEVEENITLREEHINVERTPVNRPATEADINAFKEGEIELTEHAEVPVVNKEARVVEEITLDKEVTERDEVIRDTVRKTEVDVENLDADTNRPRLDDDDDTYLTDEERNRNRPTNL</sequence>
<dbReference type="EMBL" id="VWSF01000008">
    <property type="protein sequence ID" value="KAA5545817.1"/>
    <property type="molecule type" value="Genomic_DNA"/>
</dbReference>